<dbReference type="CDD" id="cd11386">
    <property type="entry name" value="MCP_signal"/>
    <property type="match status" value="1"/>
</dbReference>
<evidence type="ECO:0000259" key="12">
    <source>
        <dbReference type="PROSITE" id="PS50111"/>
    </source>
</evidence>
<comment type="caution">
    <text evidence="14">The sequence shown here is derived from an EMBL/GenBank/DDBJ whole genome shotgun (WGS) entry which is preliminary data.</text>
</comment>
<dbReference type="SMART" id="SM00304">
    <property type="entry name" value="HAMP"/>
    <property type="match status" value="1"/>
</dbReference>
<keyword evidence="5 11" id="KW-0472">Membrane</keyword>
<dbReference type="RefSeq" id="WP_173086804.1">
    <property type="nucleotide sequence ID" value="NZ_BLTE01000020.1"/>
</dbReference>
<dbReference type="Gene3D" id="3.30.450.20">
    <property type="entry name" value="PAS domain"/>
    <property type="match status" value="1"/>
</dbReference>
<dbReference type="EMBL" id="BLTE01000020">
    <property type="protein sequence ID" value="GFK95661.1"/>
    <property type="molecule type" value="Genomic_DNA"/>
</dbReference>
<dbReference type="SUPFAM" id="SSF103190">
    <property type="entry name" value="Sensory domain-like"/>
    <property type="match status" value="2"/>
</dbReference>
<evidence type="ECO:0000256" key="10">
    <source>
        <dbReference type="SAM" id="MobiDB-lite"/>
    </source>
</evidence>
<comment type="subcellular location">
    <subcellularLocation>
        <location evidence="1">Cell membrane</location>
        <topology evidence="1">Multi-pass membrane protein</topology>
    </subcellularLocation>
</comment>
<feature type="domain" description="HAMP" evidence="13">
    <location>
        <begin position="302"/>
        <end position="354"/>
    </location>
</feature>
<evidence type="ECO:0000256" key="2">
    <source>
        <dbReference type="ARBA" id="ARBA00022475"/>
    </source>
</evidence>
<accession>A0A6V8LYJ5</accession>
<evidence type="ECO:0000256" key="6">
    <source>
        <dbReference type="ARBA" id="ARBA00023224"/>
    </source>
</evidence>
<protein>
    <submittedName>
        <fullName evidence="14">Methyl-accepting chemotaxis protein McpQ</fullName>
    </submittedName>
</protein>
<dbReference type="GO" id="GO:0005886">
    <property type="term" value="C:plasma membrane"/>
    <property type="evidence" value="ECO:0007669"/>
    <property type="project" value="UniProtKB-SubCell"/>
</dbReference>
<dbReference type="GO" id="GO:0007165">
    <property type="term" value="P:signal transduction"/>
    <property type="evidence" value="ECO:0007669"/>
    <property type="project" value="UniProtKB-KW"/>
</dbReference>
<organism evidence="14 15">
    <name type="scientific">Fundidesulfovibrio magnetotacticus</name>
    <dbReference type="NCBI Taxonomy" id="2730080"/>
    <lineage>
        <taxon>Bacteria</taxon>
        <taxon>Pseudomonadati</taxon>
        <taxon>Thermodesulfobacteriota</taxon>
        <taxon>Desulfovibrionia</taxon>
        <taxon>Desulfovibrionales</taxon>
        <taxon>Desulfovibrionaceae</taxon>
        <taxon>Fundidesulfovibrio</taxon>
    </lineage>
</organism>
<feature type="region of interest" description="Disordered" evidence="10">
    <location>
        <begin position="641"/>
        <end position="661"/>
    </location>
</feature>
<keyword evidence="3 11" id="KW-0812">Transmembrane</keyword>
<dbReference type="AlphaFoldDB" id="A0A6V8LYJ5"/>
<evidence type="ECO:0000313" key="15">
    <source>
        <dbReference type="Proteomes" id="UP000494245"/>
    </source>
</evidence>
<dbReference type="InterPro" id="IPR004089">
    <property type="entry name" value="MCPsignal_dom"/>
</dbReference>
<feature type="transmembrane region" description="Helical" evidence="11">
    <location>
        <begin position="7"/>
        <end position="26"/>
    </location>
</feature>
<dbReference type="PANTHER" id="PTHR32089">
    <property type="entry name" value="METHYL-ACCEPTING CHEMOTAXIS PROTEIN MCPB"/>
    <property type="match status" value="1"/>
</dbReference>
<dbReference type="Gene3D" id="6.10.340.10">
    <property type="match status" value="1"/>
</dbReference>
<name>A0A6V8LYJ5_9BACT</name>
<keyword evidence="4 11" id="KW-1133">Transmembrane helix</keyword>
<evidence type="ECO:0000256" key="9">
    <source>
        <dbReference type="SAM" id="Coils"/>
    </source>
</evidence>
<feature type="transmembrane region" description="Helical" evidence="11">
    <location>
        <begin position="278"/>
        <end position="301"/>
    </location>
</feature>
<sequence length="675" mass="71746">MRVSLSVKIAFLVVACILVVSLGIFLTTNHFITEGFDSQATAELEARQRAVQSKLDTMKEATLAEAFLIASDLALAQAIEARDIPFLQKHAKTILQRTKIDFLTITDAKGVVVARGHSDKTGDSAMDQLAIQRALQGQETVGIEEGTVVKLSVRGGAPVRLGGKLVGAVALGENLGTHQFVDEVKRDMGVECTLFNNETRETTSILREGKRVVGTRMDNPKVIETVLQKSGVFKSRNMILGQLYDTVYWPLVTSSGKVGGMLFIGKDRASIEAVQRGIVWSVLGSAGVVGLFMLGVGLYAARRLTKPILTTIGFAKIVAKGNLNERLDVARNDEVGELADALRDMVKSIKEKIAEAEEKSAEAGRQAQMAEVSRCKAEEAHAQAEAARCDGMLSAAEQLEGVVQGISVVSTQLSRQIDLTSEDMSVQERRTAEAATAMEQMNATVLEVARSASNAAQQASLAKNKAQEGQDVVSKAVTAIGQVDRMAAELEQDMATLGEQARAISGILGVISDIADQTNLLALNAAIEAARAGDAGRGFAVVADEVRKLAEKTMTATKEVGDSIRAIQDGTTRNVGRVKSAAEAAKNASGLAERSGQALEEIVVLVDETTGQVQSIAAASEEQSASSEEINRIVEEVSRITSSTASGMRGSADGVSELSERSRQLEALITSFRTG</sequence>
<evidence type="ECO:0000256" key="7">
    <source>
        <dbReference type="ARBA" id="ARBA00029447"/>
    </source>
</evidence>
<feature type="coiled-coil region" evidence="9">
    <location>
        <begin position="339"/>
        <end position="373"/>
    </location>
</feature>
<keyword evidence="9" id="KW-0175">Coiled coil</keyword>
<keyword evidence="2" id="KW-1003">Cell membrane</keyword>
<dbReference type="SUPFAM" id="SSF58104">
    <property type="entry name" value="Methyl-accepting chemotaxis protein (MCP) signaling domain"/>
    <property type="match status" value="1"/>
</dbReference>
<dbReference type="Gene3D" id="1.10.287.950">
    <property type="entry name" value="Methyl-accepting chemotaxis protein"/>
    <property type="match status" value="1"/>
</dbReference>
<dbReference type="CDD" id="cd06225">
    <property type="entry name" value="HAMP"/>
    <property type="match status" value="1"/>
</dbReference>
<dbReference type="FunFam" id="1.10.287.950:FF:000001">
    <property type="entry name" value="Methyl-accepting chemotaxis sensory transducer"/>
    <property type="match status" value="1"/>
</dbReference>
<evidence type="ECO:0000256" key="4">
    <source>
        <dbReference type="ARBA" id="ARBA00022989"/>
    </source>
</evidence>
<evidence type="ECO:0000256" key="8">
    <source>
        <dbReference type="PROSITE-ProRule" id="PRU00284"/>
    </source>
</evidence>
<dbReference type="SMART" id="SM00283">
    <property type="entry name" value="MA"/>
    <property type="match status" value="1"/>
</dbReference>
<keyword evidence="15" id="KW-1185">Reference proteome</keyword>
<keyword evidence="6 8" id="KW-0807">Transducer</keyword>
<dbReference type="PANTHER" id="PTHR32089:SF112">
    <property type="entry name" value="LYSOZYME-LIKE PROTEIN-RELATED"/>
    <property type="match status" value="1"/>
</dbReference>
<gene>
    <name evidence="14" type="primary">mcpQ_17</name>
    <name evidence="14" type="ORF">NNJEOMEG_03529</name>
</gene>
<proteinExistence type="inferred from homology"/>
<reference evidence="14 15" key="2">
    <citation type="submission" date="2020-05" db="EMBL/GenBank/DDBJ databases">
        <title>Draft genome sequence of Desulfovibrio sp. strainFSS-1.</title>
        <authorList>
            <person name="Shimoshige H."/>
            <person name="Kobayashi H."/>
            <person name="Maekawa T."/>
        </authorList>
    </citation>
    <scope>NUCLEOTIDE SEQUENCE [LARGE SCALE GENOMIC DNA]</scope>
    <source>
        <strain evidence="14 15">SIID29052-01</strain>
    </source>
</reference>
<dbReference type="Proteomes" id="UP000494245">
    <property type="component" value="Unassembled WGS sequence"/>
</dbReference>
<dbReference type="GO" id="GO:0006935">
    <property type="term" value="P:chemotaxis"/>
    <property type="evidence" value="ECO:0007669"/>
    <property type="project" value="UniProtKB-ARBA"/>
</dbReference>
<evidence type="ECO:0000259" key="13">
    <source>
        <dbReference type="PROSITE" id="PS50885"/>
    </source>
</evidence>
<comment type="similarity">
    <text evidence="7">Belongs to the methyl-accepting chemotaxis (MCP) protein family.</text>
</comment>
<feature type="domain" description="Methyl-accepting transducer" evidence="12">
    <location>
        <begin position="402"/>
        <end position="638"/>
    </location>
</feature>
<dbReference type="PROSITE" id="PS50111">
    <property type="entry name" value="CHEMOTAXIS_TRANSDUC_2"/>
    <property type="match status" value="1"/>
</dbReference>
<evidence type="ECO:0000256" key="5">
    <source>
        <dbReference type="ARBA" id="ARBA00023136"/>
    </source>
</evidence>
<dbReference type="InterPro" id="IPR003660">
    <property type="entry name" value="HAMP_dom"/>
</dbReference>
<dbReference type="Pfam" id="PF00672">
    <property type="entry name" value="HAMP"/>
    <property type="match status" value="1"/>
</dbReference>
<dbReference type="InterPro" id="IPR033463">
    <property type="entry name" value="sCache_3"/>
</dbReference>
<reference evidence="14 15" key="1">
    <citation type="submission" date="2020-04" db="EMBL/GenBank/DDBJ databases">
        <authorList>
            <consortium name="Desulfovibrio sp. FSS-1 genome sequencing consortium"/>
            <person name="Shimoshige H."/>
            <person name="Kobayashi H."/>
            <person name="Maekawa T."/>
        </authorList>
    </citation>
    <scope>NUCLEOTIDE SEQUENCE [LARGE SCALE GENOMIC DNA]</scope>
    <source>
        <strain evidence="14 15">SIID29052-01</strain>
    </source>
</reference>
<evidence type="ECO:0000256" key="3">
    <source>
        <dbReference type="ARBA" id="ARBA00022692"/>
    </source>
</evidence>
<dbReference type="Pfam" id="PF00015">
    <property type="entry name" value="MCPsignal"/>
    <property type="match status" value="1"/>
</dbReference>
<dbReference type="Pfam" id="PF17202">
    <property type="entry name" value="sCache_3_3"/>
    <property type="match status" value="1"/>
</dbReference>
<dbReference type="InterPro" id="IPR029151">
    <property type="entry name" value="Sensor-like_sf"/>
</dbReference>
<dbReference type="PROSITE" id="PS50885">
    <property type="entry name" value="HAMP"/>
    <property type="match status" value="1"/>
</dbReference>
<evidence type="ECO:0000256" key="1">
    <source>
        <dbReference type="ARBA" id="ARBA00004651"/>
    </source>
</evidence>
<evidence type="ECO:0000313" key="14">
    <source>
        <dbReference type="EMBL" id="GFK95661.1"/>
    </source>
</evidence>
<evidence type="ECO:0000256" key="11">
    <source>
        <dbReference type="SAM" id="Phobius"/>
    </source>
</evidence>